<dbReference type="EMBL" id="OBKZ01000004">
    <property type="protein sequence ID" value="SOB49363.1"/>
    <property type="molecule type" value="Genomic_DNA"/>
</dbReference>
<gene>
    <name evidence="2" type="ORF">PLUA15_120075</name>
</gene>
<dbReference type="InterPro" id="IPR010260">
    <property type="entry name" value="AlpA"/>
</dbReference>
<dbReference type="PANTHER" id="PTHR36154">
    <property type="entry name" value="DNA-BINDING TRANSCRIPTIONAL ACTIVATOR ALPA"/>
    <property type="match status" value="1"/>
</dbReference>
<dbReference type="GO" id="GO:0006355">
    <property type="term" value="P:regulation of DNA-templated transcription"/>
    <property type="evidence" value="ECO:0007669"/>
    <property type="project" value="InterPro"/>
</dbReference>
<dbReference type="RefSeq" id="WP_097191307.1">
    <property type="nucleotide sequence ID" value="NZ_OBKZ01000004.1"/>
</dbReference>
<evidence type="ECO:0000313" key="2">
    <source>
        <dbReference type="EMBL" id="SOB49363.1"/>
    </source>
</evidence>
<organism evidence="2 3">
    <name type="scientific">Pseudomonas lundensis</name>
    <dbReference type="NCBI Taxonomy" id="86185"/>
    <lineage>
        <taxon>Bacteria</taxon>
        <taxon>Pseudomonadati</taxon>
        <taxon>Pseudomonadota</taxon>
        <taxon>Gammaproteobacteria</taxon>
        <taxon>Pseudomonadales</taxon>
        <taxon>Pseudomonadaceae</taxon>
        <taxon>Pseudomonas</taxon>
    </lineage>
</organism>
<evidence type="ECO:0000313" key="3">
    <source>
        <dbReference type="Proteomes" id="UP000219564"/>
    </source>
</evidence>
<feature type="region of interest" description="Disordered" evidence="1">
    <location>
        <begin position="80"/>
        <end position="113"/>
    </location>
</feature>
<dbReference type="Proteomes" id="UP000219564">
    <property type="component" value="Unassembled WGS sequence"/>
</dbReference>
<dbReference type="InterPro" id="IPR052931">
    <property type="entry name" value="Prophage_regulatory_activator"/>
</dbReference>
<accession>A0AAX2H4K4</accession>
<protein>
    <recommendedName>
        <fullName evidence="4">AlpA family transcriptional regulator</fullName>
    </recommendedName>
</protein>
<dbReference type="AlphaFoldDB" id="A0AAX2H4K4"/>
<dbReference type="Pfam" id="PF11112">
    <property type="entry name" value="PyocinActivator"/>
    <property type="match status" value="1"/>
</dbReference>
<dbReference type="PANTHER" id="PTHR36154:SF1">
    <property type="entry name" value="DNA-BINDING TRANSCRIPTIONAL ACTIVATOR ALPA"/>
    <property type="match status" value="1"/>
</dbReference>
<dbReference type="Gene3D" id="1.10.238.160">
    <property type="match status" value="1"/>
</dbReference>
<sequence>MNTLFLLMAQYHGQTIVSLSRVCADYFTHLTPANLRTKVSSGEIDLLIVSMELNEKTARGVHLSDLADYIDRQRDRAKLELDRTRKQATKSLSQEPREVEKPEADTFSRPRESNDLSRQPILFIRLAEVKRITGMSTSTIYKMVSQSTFPRQIKLGGRAVAWVRVEVIEWCDLRIKKSRMLKSQN</sequence>
<evidence type="ECO:0008006" key="4">
    <source>
        <dbReference type="Google" id="ProtNLM"/>
    </source>
</evidence>
<feature type="compositionally biased region" description="Basic and acidic residues" evidence="1">
    <location>
        <begin position="95"/>
        <end position="113"/>
    </location>
</feature>
<dbReference type="Pfam" id="PF05930">
    <property type="entry name" value="Phage_AlpA"/>
    <property type="match status" value="1"/>
</dbReference>
<proteinExistence type="predicted"/>
<evidence type="ECO:0000256" key="1">
    <source>
        <dbReference type="SAM" id="MobiDB-lite"/>
    </source>
</evidence>
<reference evidence="2 3" key="1">
    <citation type="submission" date="2017-08" db="EMBL/GenBank/DDBJ databases">
        <authorList>
            <person name="Chaillou S."/>
        </authorList>
    </citation>
    <scope>NUCLEOTIDE SEQUENCE [LARGE SCALE GENOMIC DNA]</scope>
    <source>
        <strain evidence="2 3">MFPA15A1205</strain>
    </source>
</reference>
<dbReference type="InterPro" id="IPR020518">
    <property type="entry name" value="Tscrpt_reg_PrtN"/>
</dbReference>
<comment type="caution">
    <text evidence="2">The sequence shown here is derived from an EMBL/GenBank/DDBJ whole genome shotgun (WGS) entry which is preliminary data.</text>
</comment>
<name>A0AAX2H4K4_9PSED</name>